<comment type="subcellular location">
    <subcellularLocation>
        <location evidence="1">Nucleus</location>
    </subcellularLocation>
</comment>
<feature type="region of interest" description="Disordered" evidence="7">
    <location>
        <begin position="129"/>
        <end position="152"/>
    </location>
</feature>
<dbReference type="PANTHER" id="PTHR24396:SF22">
    <property type="entry name" value="PROTEIN WIZ"/>
    <property type="match status" value="1"/>
</dbReference>
<dbReference type="GO" id="GO:0000981">
    <property type="term" value="F:DNA-binding transcription factor activity, RNA polymerase II-specific"/>
    <property type="evidence" value="ECO:0007669"/>
    <property type="project" value="TreeGrafter"/>
</dbReference>
<feature type="domain" description="C2H2-type" evidence="8">
    <location>
        <begin position="19"/>
        <end position="41"/>
    </location>
</feature>
<dbReference type="Pfam" id="PF23015">
    <property type="entry name" value="zf-WIZ"/>
    <property type="match status" value="1"/>
</dbReference>
<dbReference type="PANTHER" id="PTHR24396">
    <property type="entry name" value="ZINC FINGER PROTEIN"/>
    <property type="match status" value="1"/>
</dbReference>
<sequence length="745" mass="80986">MHKIGLESPFLCFPGSNLLKCEFCGAAFETRRGLSSHARSHLRQLGIGMSENSGAPIDLLYQITKERSIDAHFTSTSPTVESPKKLQHHAPIVPIPSPTKDVETEEGLLDTKPLVPFSIAGSAIKVSSSPTTHSAAGSLPSSPFVKSRSPSPVLRKAPISSLLPVSSPLRSQEHKTLGKNQSTNLSSPNKPFWAPQESDAPLNLTMDMDSKDIICKLCGAWFETRKGLSSHARAHLRHFGIEYSESKGSPIDLLNRFILTDDFKHRANSFLSDGPEDLRSHKTSMTSLLPSTSTSPKRSLHSSPVLYKTATSSLRTTIGSKATSSSTHPLLGPPPKKLKPSSLQVLRFSSGEVMSFPIGNNFYVLINCSLPEPMKDVGCEFCGELFENRKGLSSHARSHLRQLGITEWSVNGSPIDTLKEIIVRRGLPSIIPLKSPKSPSSSPSPGLPRTAVQSSSPPGNVLGVALSSTSPVGKIFGVPPLKKKVLVEEGQPGERALLIQSKNFSLKNNVTSSFCFSFSDASCELCGFYFENRKALASHARAHLRQFGVTEWCVNGSPIETLSAWIRSRPQKAAEMQQSYAQGARYAQKKRAIGRDVNSCSWGLSSRGTDAKSRSGSSTQHGLIPQPGAHHSNNALPHAQVAHSELNVRFERRPLKHPSHAEGGEGESGPPKPRSSTVPALVPKPPSTPLVRLVGKIYSLKCRFCDVEFHGPLSVQEDWIRHLQQHILNLNYNKTASPLFGPYAQ</sequence>
<feature type="region of interest" description="Disordered" evidence="7">
    <location>
        <begin position="75"/>
        <end position="105"/>
    </location>
</feature>
<evidence type="ECO:0000256" key="1">
    <source>
        <dbReference type="ARBA" id="ARBA00004123"/>
    </source>
</evidence>
<protein>
    <submittedName>
        <fullName evidence="9">Si:ch211-194b1.1</fullName>
    </submittedName>
</protein>
<dbReference type="PROSITE" id="PS00028">
    <property type="entry name" value="ZINC_FINGER_C2H2_1"/>
    <property type="match status" value="4"/>
</dbReference>
<feature type="domain" description="C2H2-type" evidence="8">
    <location>
        <begin position="377"/>
        <end position="399"/>
    </location>
</feature>
<feature type="compositionally biased region" description="Polar residues" evidence="7">
    <location>
        <begin position="178"/>
        <end position="189"/>
    </location>
</feature>
<reference evidence="9" key="1">
    <citation type="submission" date="2025-08" db="UniProtKB">
        <authorList>
            <consortium name="Ensembl"/>
        </authorList>
    </citation>
    <scope>IDENTIFICATION</scope>
</reference>
<evidence type="ECO:0000256" key="6">
    <source>
        <dbReference type="PROSITE-ProRule" id="PRU00042"/>
    </source>
</evidence>
<proteinExistence type="predicted"/>
<dbReference type="Ensembl" id="ENSSRHT00000066945.1">
    <property type="protein sequence ID" value="ENSSRHP00000065150.1"/>
    <property type="gene ID" value="ENSSRHG00000032434.1"/>
</dbReference>
<dbReference type="InterPro" id="IPR055125">
    <property type="entry name" value="Wiz_C_Znf"/>
</dbReference>
<keyword evidence="5" id="KW-0539">Nucleus</keyword>
<evidence type="ECO:0000313" key="10">
    <source>
        <dbReference type="Proteomes" id="UP000472270"/>
    </source>
</evidence>
<keyword evidence="2" id="KW-0479">Metal-binding</keyword>
<dbReference type="InterPro" id="IPR036236">
    <property type="entry name" value="Znf_C2H2_sf"/>
</dbReference>
<organism evidence="9 10">
    <name type="scientific">Sinocyclocheilus rhinocerous</name>
    <dbReference type="NCBI Taxonomy" id="307959"/>
    <lineage>
        <taxon>Eukaryota</taxon>
        <taxon>Metazoa</taxon>
        <taxon>Chordata</taxon>
        <taxon>Craniata</taxon>
        <taxon>Vertebrata</taxon>
        <taxon>Euteleostomi</taxon>
        <taxon>Actinopterygii</taxon>
        <taxon>Neopterygii</taxon>
        <taxon>Teleostei</taxon>
        <taxon>Ostariophysi</taxon>
        <taxon>Cypriniformes</taxon>
        <taxon>Cyprinidae</taxon>
        <taxon>Cyprininae</taxon>
        <taxon>Sinocyclocheilus</taxon>
    </lineage>
</organism>
<evidence type="ECO:0000313" key="9">
    <source>
        <dbReference type="Ensembl" id="ENSSRHP00000065150.1"/>
    </source>
</evidence>
<feature type="compositionally biased region" description="Low complexity" evidence="7">
    <location>
        <begin position="433"/>
        <end position="444"/>
    </location>
</feature>
<keyword evidence="10" id="KW-1185">Reference proteome</keyword>
<evidence type="ECO:0000256" key="3">
    <source>
        <dbReference type="ARBA" id="ARBA00022771"/>
    </source>
</evidence>
<feature type="domain" description="C2H2-type" evidence="8">
    <location>
        <begin position="213"/>
        <end position="235"/>
    </location>
</feature>
<evidence type="ECO:0000256" key="7">
    <source>
        <dbReference type="SAM" id="MobiDB-lite"/>
    </source>
</evidence>
<dbReference type="SUPFAM" id="SSF57667">
    <property type="entry name" value="beta-beta-alpha zinc fingers"/>
    <property type="match status" value="1"/>
</dbReference>
<feature type="compositionally biased region" description="Low complexity" evidence="7">
    <location>
        <begin position="283"/>
        <end position="296"/>
    </location>
</feature>
<dbReference type="InterPro" id="IPR051643">
    <property type="entry name" value="Transcr_Reg_ZincFinger"/>
</dbReference>
<dbReference type="AlphaFoldDB" id="A0A673KP06"/>
<dbReference type="GO" id="GO:0000978">
    <property type="term" value="F:RNA polymerase II cis-regulatory region sequence-specific DNA binding"/>
    <property type="evidence" value="ECO:0007669"/>
    <property type="project" value="TreeGrafter"/>
</dbReference>
<feature type="region of interest" description="Disordered" evidence="7">
    <location>
        <begin position="164"/>
        <end position="199"/>
    </location>
</feature>
<feature type="region of interest" description="Disordered" evidence="7">
    <location>
        <begin position="317"/>
        <end position="338"/>
    </location>
</feature>
<evidence type="ECO:0000256" key="5">
    <source>
        <dbReference type="ARBA" id="ARBA00023242"/>
    </source>
</evidence>
<keyword evidence="3 6" id="KW-0863">Zinc-finger</keyword>
<feature type="compositionally biased region" description="Polar residues" evidence="7">
    <location>
        <begin position="317"/>
        <end position="328"/>
    </location>
</feature>
<keyword evidence="4" id="KW-0862">Zinc</keyword>
<dbReference type="PROSITE" id="PS50157">
    <property type="entry name" value="ZINC_FINGER_C2H2_2"/>
    <property type="match status" value="4"/>
</dbReference>
<feature type="region of interest" description="Disordered" evidence="7">
    <location>
        <begin position="603"/>
        <end position="634"/>
    </location>
</feature>
<feature type="region of interest" description="Disordered" evidence="7">
    <location>
        <begin position="433"/>
        <end position="456"/>
    </location>
</feature>
<dbReference type="GO" id="GO:0008270">
    <property type="term" value="F:zinc ion binding"/>
    <property type="evidence" value="ECO:0007669"/>
    <property type="project" value="UniProtKB-KW"/>
</dbReference>
<accession>A0A673KP06</accession>
<feature type="domain" description="C2H2-type" evidence="8">
    <location>
        <begin position="521"/>
        <end position="543"/>
    </location>
</feature>
<dbReference type="Proteomes" id="UP000472270">
    <property type="component" value="Unassembled WGS sequence"/>
</dbReference>
<feature type="region of interest" description="Disordered" evidence="7">
    <location>
        <begin position="656"/>
        <end position="683"/>
    </location>
</feature>
<name>A0A673KP06_9TELE</name>
<evidence type="ECO:0000259" key="8">
    <source>
        <dbReference type="PROSITE" id="PS50157"/>
    </source>
</evidence>
<evidence type="ECO:0000256" key="2">
    <source>
        <dbReference type="ARBA" id="ARBA00022723"/>
    </source>
</evidence>
<feature type="region of interest" description="Disordered" evidence="7">
    <location>
        <begin position="271"/>
        <end position="302"/>
    </location>
</feature>
<reference evidence="9" key="2">
    <citation type="submission" date="2025-09" db="UniProtKB">
        <authorList>
            <consortium name="Ensembl"/>
        </authorList>
    </citation>
    <scope>IDENTIFICATION</scope>
</reference>
<evidence type="ECO:0000256" key="4">
    <source>
        <dbReference type="ARBA" id="ARBA00022833"/>
    </source>
</evidence>
<dbReference type="GO" id="GO:0005634">
    <property type="term" value="C:nucleus"/>
    <property type="evidence" value="ECO:0007669"/>
    <property type="project" value="UniProtKB-SubCell"/>
</dbReference>
<dbReference type="InterPro" id="IPR013087">
    <property type="entry name" value="Znf_C2H2_type"/>
</dbReference>
<feature type="compositionally biased region" description="Polar residues" evidence="7">
    <location>
        <begin position="603"/>
        <end position="621"/>
    </location>
</feature>
<feature type="compositionally biased region" description="Polar residues" evidence="7">
    <location>
        <begin position="129"/>
        <end position="141"/>
    </location>
</feature>
<dbReference type="SMART" id="SM00355">
    <property type="entry name" value="ZnF_C2H2"/>
    <property type="match status" value="5"/>
</dbReference>